<dbReference type="AlphaFoldDB" id="A0AAW6TUS9"/>
<reference evidence="2 3" key="1">
    <citation type="submission" date="2023-04" db="EMBL/GenBank/DDBJ databases">
        <title>Two novel species of Flavobacterium.</title>
        <authorList>
            <person name="Liu Q."/>
            <person name="Xin Y.-H."/>
        </authorList>
    </citation>
    <scope>NUCLEOTIDE SEQUENCE [LARGE SCALE GENOMIC DNA]</scope>
    <source>
        <strain evidence="2 3">LB2P87</strain>
    </source>
</reference>
<proteinExistence type="predicted"/>
<gene>
    <name evidence="2" type="ORF">QLS97_15610</name>
</gene>
<dbReference type="SMART" id="SM00974">
    <property type="entry name" value="T5orf172"/>
    <property type="match status" value="1"/>
</dbReference>
<comment type="caution">
    <text evidence="2">The sequence shown here is derived from an EMBL/GenBank/DDBJ whole genome shotgun (WGS) entry which is preliminary data.</text>
</comment>
<evidence type="ECO:0000259" key="1">
    <source>
        <dbReference type="SMART" id="SM00974"/>
    </source>
</evidence>
<dbReference type="Pfam" id="PF13455">
    <property type="entry name" value="MUG113"/>
    <property type="match status" value="1"/>
</dbReference>
<dbReference type="EMBL" id="JASCRY010000005">
    <property type="protein sequence ID" value="MDI5951082.1"/>
    <property type="molecule type" value="Genomic_DNA"/>
</dbReference>
<name>A0AAW6TUS9_9FLAO</name>
<sequence>MKENIENSSKEIRFQNNLIPEEYRGNKVRFSKCFVKDGDWIEEDKVLFIIQTYSKTPSFADRELWSSSEVRSTKSGIVEFKKNEDEPILEGDLLCVIHPLGIYPFENSPLKSTYKYNFDSFKIYGKHDGWQKILIKEWHKQAGEFVKQGEKILSFIMENQTIEHYTEKEGYLEIVKEVNKGTGYLDRILSNDLIYIIRDKEENEIILNEKFRNNPNISIDDFTGNKIIKWRKVETSSFDDKILFEFSFNNIDKKDYIVFSYIPGDLKLTEDDVVSFLFEDNRIIKFKINNPSYKKSQYRFENKVQITDDEILHFEKEKLSRWKITSTKTNYEIIGGNGSEYSGYKSPIYLNFVIQKLAKEYRELVRKEIPDYKPLLEHNIVISQSSIIEIQECYVYLMIDTINQYHKIGISNKPSWREKTLQSEKPSIELIASKKFVSRRIALSIEKAFHNTFSDKRIRGEWFQLDEIDVEEIRITLTN</sequence>
<dbReference type="InterPro" id="IPR018306">
    <property type="entry name" value="Phage_T5_Orf172_DNA-bd"/>
</dbReference>
<dbReference type="RefSeq" id="WP_282717953.1">
    <property type="nucleotide sequence ID" value="NZ_JASCRY010000005.1"/>
</dbReference>
<accession>A0AAW6TUS9</accession>
<protein>
    <submittedName>
        <fullName evidence="2">GIY-YIG nuclease family protein</fullName>
    </submittedName>
</protein>
<keyword evidence="3" id="KW-1185">Reference proteome</keyword>
<evidence type="ECO:0000313" key="2">
    <source>
        <dbReference type="EMBL" id="MDI5951082.1"/>
    </source>
</evidence>
<feature type="domain" description="Bacteriophage T5 Orf172 DNA-binding" evidence="1">
    <location>
        <begin position="400"/>
        <end position="477"/>
    </location>
</feature>
<evidence type="ECO:0000313" key="3">
    <source>
        <dbReference type="Proteomes" id="UP001228643"/>
    </source>
</evidence>
<organism evidence="2 3">
    <name type="scientific">Flavobacterium yafengii</name>
    <dbReference type="NCBI Taxonomy" id="3041253"/>
    <lineage>
        <taxon>Bacteria</taxon>
        <taxon>Pseudomonadati</taxon>
        <taxon>Bacteroidota</taxon>
        <taxon>Flavobacteriia</taxon>
        <taxon>Flavobacteriales</taxon>
        <taxon>Flavobacteriaceae</taxon>
        <taxon>Flavobacterium</taxon>
    </lineage>
</organism>
<dbReference type="Gene3D" id="2.40.50.100">
    <property type="match status" value="1"/>
</dbReference>
<dbReference type="Proteomes" id="UP001228643">
    <property type="component" value="Unassembled WGS sequence"/>
</dbReference>